<evidence type="ECO:0000313" key="3">
    <source>
        <dbReference type="Proteomes" id="UP000076858"/>
    </source>
</evidence>
<keyword evidence="3" id="KW-1185">Reference proteome</keyword>
<feature type="signal peptide" evidence="1">
    <location>
        <begin position="1"/>
        <end position="33"/>
    </location>
</feature>
<gene>
    <name evidence="2" type="ORF">APZ42_006118</name>
</gene>
<comment type="caution">
    <text evidence="2">The sequence shown here is derived from an EMBL/GenBank/DDBJ whole genome shotgun (WGS) entry which is preliminary data.</text>
</comment>
<organism evidence="2 3">
    <name type="scientific">Daphnia magna</name>
    <dbReference type="NCBI Taxonomy" id="35525"/>
    <lineage>
        <taxon>Eukaryota</taxon>
        <taxon>Metazoa</taxon>
        <taxon>Ecdysozoa</taxon>
        <taxon>Arthropoda</taxon>
        <taxon>Crustacea</taxon>
        <taxon>Branchiopoda</taxon>
        <taxon>Diplostraca</taxon>
        <taxon>Cladocera</taxon>
        <taxon>Anomopoda</taxon>
        <taxon>Daphniidae</taxon>
        <taxon>Daphnia</taxon>
    </lineage>
</organism>
<keyword evidence="1" id="KW-0732">Signal</keyword>
<dbReference type="Proteomes" id="UP000076858">
    <property type="component" value="Unassembled WGS sequence"/>
</dbReference>
<sequence length="68" mass="6958">SAYLPGLCLPGLCLPGLCLPSLCLLSCPACVCPACVCLAARPVSAQLPGLCNPLQKMPIITRSPKGSY</sequence>
<reference evidence="2 3" key="1">
    <citation type="submission" date="2016-03" db="EMBL/GenBank/DDBJ databases">
        <title>EvidentialGene: Evidence-directed Construction of Genes on Genomes.</title>
        <authorList>
            <person name="Gilbert D.G."/>
            <person name="Choi J.-H."/>
            <person name="Mockaitis K."/>
            <person name="Colbourne J."/>
            <person name="Pfrender M."/>
        </authorList>
    </citation>
    <scope>NUCLEOTIDE SEQUENCE [LARGE SCALE GENOMIC DNA]</scope>
    <source>
        <strain evidence="2 3">Xinb3</strain>
        <tissue evidence="2">Complete organism</tissue>
    </source>
</reference>
<evidence type="ECO:0000313" key="2">
    <source>
        <dbReference type="EMBL" id="KZR98459.1"/>
    </source>
</evidence>
<name>A0A164G2Z1_9CRUS</name>
<feature type="non-terminal residue" evidence="2">
    <location>
        <position position="1"/>
    </location>
</feature>
<dbReference type="EMBL" id="LRGB01017004">
    <property type="protein sequence ID" value="KZR98459.1"/>
    <property type="molecule type" value="Genomic_DNA"/>
</dbReference>
<feature type="chain" id="PRO_5007850128" evidence="1">
    <location>
        <begin position="34"/>
        <end position="68"/>
    </location>
</feature>
<protein>
    <submittedName>
        <fullName evidence="2">Uncharacterized protein</fullName>
    </submittedName>
</protein>
<proteinExistence type="predicted"/>
<accession>A0A164G2Z1</accession>
<evidence type="ECO:0000256" key="1">
    <source>
        <dbReference type="SAM" id="SignalP"/>
    </source>
</evidence>
<dbReference type="AlphaFoldDB" id="A0A164G2Z1"/>